<dbReference type="Pfam" id="PF00496">
    <property type="entry name" value="SBP_bac_5"/>
    <property type="match status" value="1"/>
</dbReference>
<dbReference type="PANTHER" id="PTHR30290">
    <property type="entry name" value="PERIPLASMIC BINDING COMPONENT OF ABC TRANSPORTER"/>
    <property type="match status" value="1"/>
</dbReference>
<dbReference type="RefSeq" id="WP_221923732.1">
    <property type="nucleotide sequence ID" value="NZ_CP137757.1"/>
</dbReference>
<dbReference type="InterPro" id="IPR000914">
    <property type="entry name" value="SBP_5_dom"/>
</dbReference>
<dbReference type="Gene3D" id="3.40.190.10">
    <property type="entry name" value="Periplasmic binding protein-like II"/>
    <property type="match status" value="1"/>
</dbReference>
<accession>A0AAU0PW49</accession>
<keyword evidence="5" id="KW-1185">Reference proteome</keyword>
<dbReference type="GO" id="GO:0042597">
    <property type="term" value="C:periplasmic space"/>
    <property type="evidence" value="ECO:0007669"/>
    <property type="project" value="UniProtKB-ARBA"/>
</dbReference>
<dbReference type="InterPro" id="IPR039424">
    <property type="entry name" value="SBP_5"/>
</dbReference>
<name>A0AAU0PW49_9CORY</name>
<proteinExistence type="predicted"/>
<evidence type="ECO:0000256" key="2">
    <source>
        <dbReference type="SAM" id="SignalP"/>
    </source>
</evidence>
<feature type="signal peptide" evidence="2">
    <location>
        <begin position="1"/>
        <end position="18"/>
    </location>
</feature>
<dbReference type="AlphaFoldDB" id="A0AAU0PW49"/>
<dbReference type="InterPro" id="IPR030678">
    <property type="entry name" value="Peptide/Ni-bd"/>
</dbReference>
<dbReference type="Gene3D" id="3.10.105.10">
    <property type="entry name" value="Dipeptide-binding Protein, Domain 3"/>
    <property type="match status" value="1"/>
</dbReference>
<organism evidence="4 5">
    <name type="scientific">Corynebacterium pseudokroppenstedtii</name>
    <dbReference type="NCBI Taxonomy" id="2804917"/>
    <lineage>
        <taxon>Bacteria</taxon>
        <taxon>Bacillati</taxon>
        <taxon>Actinomycetota</taxon>
        <taxon>Actinomycetes</taxon>
        <taxon>Mycobacteriales</taxon>
        <taxon>Corynebacteriaceae</taxon>
        <taxon>Corynebacterium</taxon>
    </lineage>
</organism>
<dbReference type="Proteomes" id="UP001174314">
    <property type="component" value="Chromosome"/>
</dbReference>
<keyword evidence="2" id="KW-0732">Signal</keyword>
<evidence type="ECO:0000313" key="4">
    <source>
        <dbReference type="EMBL" id="WPF24084.1"/>
    </source>
</evidence>
<feature type="chain" id="PRO_5043378426" evidence="2">
    <location>
        <begin position="19"/>
        <end position="514"/>
    </location>
</feature>
<gene>
    <name evidence="4" type="ORF">Q0N40_05755</name>
</gene>
<sequence>MKRLSLLLAIPVAATVLTGCFNNSNSTGSDGATIGLAFAPVASMSPYSDDAVLASRMGVGETLVTLGDNGDIKPSLAESWSDESPRSVTFHLRNAKFHDGKPLTAQAAATSLTHAWNATNRPKALGKANLTFEASDDHTLVVTSEKDDPILIQRFADPGTMILSPDAFNGDAKKDGEKNDGKDAEAKESSSDGAPDLVKHGTGPFSLDKEASSTQADLKANDDYWGGKPKLGSVTVKFMTDASARTAAFRSGEVQLATAIPTSQVSEIEKSASELKSTPLPRAVLLHLNTKKGVFTDPGLRAAAREAINSKAITDSVFEGKADAATDHLFNPAEEWARTPDDASKSAVPTTQPSQQKIKLATWTERGELPEVASIVADQLRHAGFVVDVTTKDYDSLESSLLDGQFDAVIGSRNYLIGAADPVSYLQSDYTCDGTYNLSQLCDPGIDEHISRADATSDLNERRTLAAEAGASMVADNAVIPIAYPRGYIAMKGMKDVSVDTFERQLLTAKTQRD</sequence>
<dbReference type="GO" id="GO:0043190">
    <property type="term" value="C:ATP-binding cassette (ABC) transporter complex"/>
    <property type="evidence" value="ECO:0007669"/>
    <property type="project" value="InterPro"/>
</dbReference>
<feature type="compositionally biased region" description="Basic and acidic residues" evidence="1">
    <location>
        <begin position="171"/>
        <end position="190"/>
    </location>
</feature>
<evidence type="ECO:0000259" key="3">
    <source>
        <dbReference type="Pfam" id="PF00496"/>
    </source>
</evidence>
<protein>
    <submittedName>
        <fullName evidence="4">ABC transporter substrate-binding protein</fullName>
    </submittedName>
</protein>
<dbReference type="PROSITE" id="PS51257">
    <property type="entry name" value="PROKAR_LIPOPROTEIN"/>
    <property type="match status" value="1"/>
</dbReference>
<dbReference type="CDD" id="cd08490">
    <property type="entry name" value="PBP2_NikA_DppA_OppA_like_3"/>
    <property type="match status" value="1"/>
</dbReference>
<dbReference type="GO" id="GO:0015833">
    <property type="term" value="P:peptide transport"/>
    <property type="evidence" value="ECO:0007669"/>
    <property type="project" value="TreeGrafter"/>
</dbReference>
<evidence type="ECO:0000256" key="1">
    <source>
        <dbReference type="SAM" id="MobiDB-lite"/>
    </source>
</evidence>
<evidence type="ECO:0000313" key="5">
    <source>
        <dbReference type="Proteomes" id="UP001174314"/>
    </source>
</evidence>
<dbReference type="GO" id="GO:1904680">
    <property type="term" value="F:peptide transmembrane transporter activity"/>
    <property type="evidence" value="ECO:0007669"/>
    <property type="project" value="TreeGrafter"/>
</dbReference>
<dbReference type="KEGG" id="cpsk:Q0N40_05755"/>
<feature type="region of interest" description="Disordered" evidence="1">
    <location>
        <begin position="163"/>
        <end position="213"/>
    </location>
</feature>
<dbReference type="PIRSF" id="PIRSF002741">
    <property type="entry name" value="MppA"/>
    <property type="match status" value="1"/>
</dbReference>
<dbReference type="PANTHER" id="PTHR30290:SF65">
    <property type="entry name" value="MONOACYL PHOSPHATIDYLINOSITOL TETRAMANNOSIDE-BINDING PROTEIN LPQW-RELATED"/>
    <property type="match status" value="1"/>
</dbReference>
<feature type="domain" description="Solute-binding protein family 5" evidence="3">
    <location>
        <begin position="72"/>
        <end position="436"/>
    </location>
</feature>
<dbReference type="SUPFAM" id="SSF53850">
    <property type="entry name" value="Periplasmic binding protein-like II"/>
    <property type="match status" value="1"/>
</dbReference>
<reference evidence="4 5" key="1">
    <citation type="submission" date="2023-10" db="EMBL/GenBank/DDBJ databases">
        <title>complete genome sequence of Corynebacterium pseudokroppenstedtii P15-C1.</title>
        <authorList>
            <person name="Bruggemann H."/>
            <person name="Poehlein A."/>
        </authorList>
    </citation>
    <scope>NUCLEOTIDE SEQUENCE [LARGE SCALE GENOMIC DNA]</scope>
    <source>
        <strain evidence="4 5">P15_C1</strain>
    </source>
</reference>
<dbReference type="EMBL" id="CP137757">
    <property type="protein sequence ID" value="WPF24084.1"/>
    <property type="molecule type" value="Genomic_DNA"/>
</dbReference>